<gene>
    <name evidence="11" type="primary">atp8</name>
    <name evidence="12" type="ORF">BW920_0116</name>
    <name evidence="11" type="ORF">ChprMp037</name>
</gene>
<dbReference type="InterPro" id="IPR003319">
    <property type="entry name" value="YMF19-like_N"/>
</dbReference>
<dbReference type="AlphaFoldDB" id="A0A0A6ZEJ9"/>
<evidence type="ECO:0000256" key="3">
    <source>
        <dbReference type="ARBA" id="ARBA00022692"/>
    </source>
</evidence>
<dbReference type="KEGG" id="apro:ChprMp037"/>
<evidence type="ECO:0000313" key="11">
    <source>
        <dbReference type="EMBL" id="AGN72440.1"/>
    </source>
</evidence>
<comment type="similarity">
    <text evidence="2">Belongs to the ATPase protein YMF19 family.</text>
</comment>
<dbReference type="EMBL" id="KY681419">
    <property type="protein sequence ID" value="ARV87647.1"/>
    <property type="molecule type" value="Genomic_DNA"/>
</dbReference>
<sequence length="242" mass="27344">MPQLDLVSFLSQYFWLLVAFVGFYFYLYKSFLPKMYRIYSVRERLSNKSHESKSNFQPLYIEASKKKETLFANVLGYVNQTVATSQTAVESWKDSNSKQLLENSLSKFTNTFKKTLTLQSLSQFLVLRYAAPLKVSSTFSANVLPKAKSAVKTLETVNIHKLGDKKKWKSNLLKSPNLYVPYFGFQSLATEILSNKSTKLNGVSNLSSENNVQDLATTTQTKTVSKNTSKSKSSKSSSKKKA</sequence>
<feature type="transmembrane region" description="Helical" evidence="9">
    <location>
        <begin position="6"/>
        <end position="27"/>
    </location>
</feature>
<evidence type="ECO:0000259" key="10">
    <source>
        <dbReference type="Pfam" id="PF02326"/>
    </source>
</evidence>
<evidence type="ECO:0000256" key="7">
    <source>
        <dbReference type="ARBA" id="ARBA00023310"/>
    </source>
</evidence>
<dbReference type="RefSeq" id="YP_009112928.1">
    <property type="nucleotide sequence ID" value="NC_026009.1"/>
</dbReference>
<evidence type="ECO:0000256" key="8">
    <source>
        <dbReference type="SAM" id="MobiDB-lite"/>
    </source>
</evidence>
<comment type="subcellular location">
    <subcellularLocation>
        <location evidence="1">Mitochondrion membrane</location>
    </subcellularLocation>
</comment>
<feature type="region of interest" description="Disordered" evidence="8">
    <location>
        <begin position="212"/>
        <end position="242"/>
    </location>
</feature>
<feature type="compositionally biased region" description="Low complexity" evidence="8">
    <location>
        <begin position="217"/>
        <end position="236"/>
    </location>
</feature>
<evidence type="ECO:0000256" key="2">
    <source>
        <dbReference type="ARBA" id="ARBA00010946"/>
    </source>
</evidence>
<dbReference type="GO" id="GO:0031966">
    <property type="term" value="C:mitochondrial membrane"/>
    <property type="evidence" value="ECO:0007669"/>
    <property type="project" value="UniProtKB-SubCell"/>
</dbReference>
<reference evidence="11" key="1">
    <citation type="submission" date="2013-03" db="EMBL/GenBank/DDBJ databases">
        <title>Organelle genomes of microalga Chlorella protothecoides reveal evolution from autotroph to heterotroph.</title>
        <authorList>
            <person name="Yan D."/>
            <person name="Wang Y."/>
            <person name="Shen Y."/>
            <person name="Gong J."/>
            <person name="Gao C."/>
            <person name="Jiang H."/>
            <person name="Dai J."/>
            <person name="Wu Q."/>
        </authorList>
    </citation>
    <scope>NUCLEOTIDE SEQUENCE</scope>
</reference>
<keyword evidence="4 9" id="KW-1133">Transmembrane helix</keyword>
<geneLocation type="mitochondrion" evidence="11"/>
<evidence type="ECO:0000256" key="5">
    <source>
        <dbReference type="ARBA" id="ARBA00023128"/>
    </source>
</evidence>
<feature type="domain" description="ATP synthase YMF19-like N-terminal" evidence="10">
    <location>
        <begin position="2"/>
        <end position="78"/>
    </location>
</feature>
<dbReference type="GeneID" id="22656802"/>
<keyword evidence="6 9" id="KW-0472">Membrane</keyword>
<dbReference type="EMBL" id="KC843974">
    <property type="protein sequence ID" value="AGN72440.1"/>
    <property type="molecule type" value="Genomic_DNA"/>
</dbReference>
<accession>A0A0A6ZEJ9</accession>
<evidence type="ECO:0000256" key="9">
    <source>
        <dbReference type="SAM" id="Phobius"/>
    </source>
</evidence>
<keyword evidence="5 11" id="KW-0496">Mitochondrion</keyword>
<keyword evidence="7" id="KW-0066">ATP synthesis</keyword>
<evidence type="ECO:0000256" key="4">
    <source>
        <dbReference type="ARBA" id="ARBA00022989"/>
    </source>
</evidence>
<name>A0A0A6ZEJ9_AUXPR</name>
<dbReference type="GO" id="GO:0006754">
    <property type="term" value="P:ATP biosynthetic process"/>
    <property type="evidence" value="ECO:0007669"/>
    <property type="project" value="UniProtKB-KW"/>
</dbReference>
<organism evidence="11">
    <name type="scientific">Auxenochlorella protothecoides</name>
    <name type="common">Green microalga</name>
    <name type="synonym">Chlorella protothecoides</name>
    <dbReference type="NCBI Taxonomy" id="3075"/>
    <lineage>
        <taxon>Eukaryota</taxon>
        <taxon>Viridiplantae</taxon>
        <taxon>Chlorophyta</taxon>
        <taxon>core chlorophytes</taxon>
        <taxon>Trebouxiophyceae</taxon>
        <taxon>Chlorellales</taxon>
        <taxon>Chlorellaceae</taxon>
        <taxon>Auxenochlorella</taxon>
    </lineage>
</organism>
<dbReference type="Pfam" id="PF02326">
    <property type="entry name" value="YMF19"/>
    <property type="match status" value="1"/>
</dbReference>
<evidence type="ECO:0000256" key="6">
    <source>
        <dbReference type="ARBA" id="ARBA00023136"/>
    </source>
</evidence>
<keyword evidence="3 9" id="KW-0812">Transmembrane</keyword>
<evidence type="ECO:0000313" key="12">
    <source>
        <dbReference type="EMBL" id="ARV87647.1"/>
    </source>
</evidence>
<reference evidence="12" key="2">
    <citation type="submission" date="2017-02" db="EMBL/GenBank/DDBJ databases">
        <title>Whole genome sequencing of photosynthetic microalga Auxenochlorella protothecoides UTEX 2341.</title>
        <authorList>
            <person name="Patelou M."/>
            <person name="Skliros D."/>
            <person name="Kalliampakou K.I."/>
            <person name="Ioannidis N.E."/>
            <person name="Papazi A."/>
            <person name="Katharios P."/>
            <person name="Kotzabasis K."/>
            <person name="Flemetakis E."/>
        </authorList>
    </citation>
    <scope>NUCLEOTIDE SEQUENCE</scope>
    <source>
        <strain evidence="12">UTEX 2341</strain>
    </source>
</reference>
<protein>
    <submittedName>
        <fullName evidence="12">ATP Synthase 8</fullName>
    </submittedName>
    <submittedName>
        <fullName evidence="11">ATP synthase F0 subunit 8</fullName>
    </submittedName>
</protein>
<proteinExistence type="inferred from homology"/>
<evidence type="ECO:0000256" key="1">
    <source>
        <dbReference type="ARBA" id="ARBA00004325"/>
    </source>
</evidence>